<evidence type="ECO:0000313" key="17">
    <source>
        <dbReference type="EMBL" id="CAF2815822.1"/>
    </source>
</evidence>
<keyword evidence="4 17" id="KW-0808">Transferase</keyword>
<dbReference type="GO" id="GO:0051130">
    <property type="term" value="P:positive regulation of cellular component organization"/>
    <property type="evidence" value="ECO:0007669"/>
    <property type="project" value="UniProtKB-ARBA"/>
</dbReference>
<dbReference type="GO" id="GO:0005886">
    <property type="term" value="C:plasma membrane"/>
    <property type="evidence" value="ECO:0007669"/>
    <property type="project" value="TreeGrafter"/>
</dbReference>
<keyword evidence="10 16" id="KW-0067">ATP-binding</keyword>
<dbReference type="Gene3D" id="3.30.200.20">
    <property type="entry name" value="Phosphorylase Kinase, domain 1"/>
    <property type="match status" value="1"/>
</dbReference>
<keyword evidence="5" id="KW-0812">Transmembrane</keyword>
<dbReference type="PANTHER" id="PTHR24416:SF525">
    <property type="entry name" value="INSULIN-LIKE RECEPTOR"/>
    <property type="match status" value="1"/>
</dbReference>
<dbReference type="Gene3D" id="1.10.510.10">
    <property type="entry name" value="Transferase(Phosphotransferase) domain 1"/>
    <property type="match status" value="1"/>
</dbReference>
<evidence type="ECO:0000256" key="2">
    <source>
        <dbReference type="ARBA" id="ARBA00004479"/>
    </source>
</evidence>
<evidence type="ECO:0000256" key="8">
    <source>
        <dbReference type="ARBA" id="ARBA00022741"/>
    </source>
</evidence>
<dbReference type="PROSITE" id="PS50011">
    <property type="entry name" value="PROTEIN_KINASE_DOM"/>
    <property type="match status" value="1"/>
</dbReference>
<keyword evidence="7" id="KW-0677">Repeat</keyword>
<dbReference type="PROSITE" id="PS00107">
    <property type="entry name" value="PROTEIN_KINASE_ATP"/>
    <property type="match status" value="1"/>
</dbReference>
<dbReference type="SUPFAM" id="SSF49265">
    <property type="entry name" value="Fibronectin type III"/>
    <property type="match status" value="2"/>
</dbReference>
<reference evidence="17" key="1">
    <citation type="submission" date="2021-02" db="EMBL/GenBank/DDBJ databases">
        <authorList>
            <person name="Bekaert M."/>
        </authorList>
    </citation>
    <scope>NUCLEOTIDE SEQUENCE</scope>
    <source>
        <strain evidence="17">IoA-00</strain>
    </source>
</reference>
<dbReference type="AlphaFoldDB" id="A0A7R8CGE8"/>
<dbReference type="GO" id="GO:0012505">
    <property type="term" value="C:endomembrane system"/>
    <property type="evidence" value="ECO:0007669"/>
    <property type="project" value="UniProtKB-SubCell"/>
</dbReference>
<dbReference type="InterPro" id="IPR011009">
    <property type="entry name" value="Kinase-like_dom_sf"/>
</dbReference>
<dbReference type="GO" id="GO:0050793">
    <property type="term" value="P:regulation of developmental process"/>
    <property type="evidence" value="ECO:0007669"/>
    <property type="project" value="UniProtKB-ARBA"/>
</dbReference>
<dbReference type="OrthoDB" id="65481at2759"/>
<keyword evidence="6" id="KW-0732">Signal</keyword>
<evidence type="ECO:0000256" key="13">
    <source>
        <dbReference type="ARBA" id="ARBA00023137"/>
    </source>
</evidence>
<dbReference type="InterPro" id="IPR017441">
    <property type="entry name" value="Protein_kinase_ATP_BS"/>
</dbReference>
<proteinExistence type="predicted"/>
<dbReference type="GO" id="GO:0004714">
    <property type="term" value="F:transmembrane receptor protein tyrosine kinase activity"/>
    <property type="evidence" value="ECO:0007669"/>
    <property type="project" value="UniProtKB-EC"/>
</dbReference>
<dbReference type="GO" id="GO:0007169">
    <property type="term" value="P:cell surface receptor protein tyrosine kinase signaling pathway"/>
    <property type="evidence" value="ECO:0007669"/>
    <property type="project" value="TreeGrafter"/>
</dbReference>
<evidence type="ECO:0000256" key="12">
    <source>
        <dbReference type="ARBA" id="ARBA00023136"/>
    </source>
</evidence>
<gene>
    <name evidence="17" type="ORF">LSAA_3625</name>
</gene>
<evidence type="ECO:0000256" key="3">
    <source>
        <dbReference type="ARBA" id="ARBA00011902"/>
    </source>
</evidence>
<dbReference type="InterPro" id="IPR003961">
    <property type="entry name" value="FN3_dom"/>
</dbReference>
<dbReference type="FunFam" id="1.10.510.10:FF:001512">
    <property type="entry name" value="Receptor tyrosine-protein kinase erbB-2"/>
    <property type="match status" value="1"/>
</dbReference>
<dbReference type="GO" id="GO:0005524">
    <property type="term" value="F:ATP binding"/>
    <property type="evidence" value="ECO:0007669"/>
    <property type="project" value="UniProtKB-UniRule"/>
</dbReference>
<organism evidence="17 18">
    <name type="scientific">Lepeophtheirus salmonis</name>
    <name type="common">Salmon louse</name>
    <name type="synonym">Caligus salmonis</name>
    <dbReference type="NCBI Taxonomy" id="72036"/>
    <lineage>
        <taxon>Eukaryota</taxon>
        <taxon>Metazoa</taxon>
        <taxon>Ecdysozoa</taxon>
        <taxon>Arthropoda</taxon>
        <taxon>Crustacea</taxon>
        <taxon>Multicrustacea</taxon>
        <taxon>Hexanauplia</taxon>
        <taxon>Copepoda</taxon>
        <taxon>Siphonostomatoida</taxon>
        <taxon>Caligidae</taxon>
        <taxon>Lepeophtheirus</taxon>
    </lineage>
</organism>
<evidence type="ECO:0000256" key="7">
    <source>
        <dbReference type="ARBA" id="ARBA00022737"/>
    </source>
</evidence>
<dbReference type="SUPFAM" id="SSF56112">
    <property type="entry name" value="Protein kinase-like (PK-like)"/>
    <property type="match status" value="1"/>
</dbReference>
<dbReference type="EC" id="2.7.10.1" evidence="3"/>
<evidence type="ECO:0000256" key="16">
    <source>
        <dbReference type="PROSITE-ProRule" id="PRU10141"/>
    </source>
</evidence>
<keyword evidence="14" id="KW-0325">Glycoprotein</keyword>
<dbReference type="SMART" id="SM00219">
    <property type="entry name" value="TyrKc"/>
    <property type="match status" value="1"/>
</dbReference>
<dbReference type="InterPro" id="IPR036116">
    <property type="entry name" value="FN3_sf"/>
</dbReference>
<keyword evidence="18" id="KW-1185">Reference proteome</keyword>
<accession>A0A7R8CGE8</accession>
<dbReference type="InterPro" id="IPR050122">
    <property type="entry name" value="RTK"/>
</dbReference>
<evidence type="ECO:0000256" key="6">
    <source>
        <dbReference type="ARBA" id="ARBA00022729"/>
    </source>
</evidence>
<keyword evidence="13" id="KW-0829">Tyrosine-protein kinase</keyword>
<evidence type="ECO:0000256" key="9">
    <source>
        <dbReference type="ARBA" id="ARBA00022777"/>
    </source>
</evidence>
<evidence type="ECO:0000256" key="4">
    <source>
        <dbReference type="ARBA" id="ARBA00022679"/>
    </source>
</evidence>
<comment type="subcellular location">
    <subcellularLocation>
        <location evidence="1">Endomembrane system</location>
    </subcellularLocation>
    <subcellularLocation>
        <location evidence="2">Membrane</location>
        <topology evidence="2">Single-pass type I membrane protein</topology>
    </subcellularLocation>
</comment>
<evidence type="ECO:0000256" key="14">
    <source>
        <dbReference type="ARBA" id="ARBA00023180"/>
    </source>
</evidence>
<sequence>MGAFIPTYHYQKYCNEWSVQDLIPYTRYTFRISLFKDDIFIGHSAPSLVVTTLPGGRPSAPRLITINQINLDFINVTWLSPSIPKNRIIAYNLRIKELSTVTKNLYDATIDISVEEENVSMTPVYITYICQLPHINWIQQEKKIEYNISLYAINANGEDENWDNYQTACETRWSSRSDAVKAIHTKFTEIITALEHLMKDVENATTSQDEQISSLNEFVWPLDDYMLAVNTLPDTPLEPGIPYIFENGTYVILIWSGGDMNIDLYELYGKEINGDGNFYGWNLIYCDVKNFWPPSMLNDSVYKFKVRAKNEHGWSNFSQSIILNEFRDSFVSANNPLYNLIGENLSPIKHFSLSQLSFKTKLGSGAFGNVYEGTLQCSEHGSRNVALKTLKYNAKEITKKEFIKEALIMSKFNHPNILKLIGTCVDGGPTILVMELMEMDLLELLRSKRSLTDRSTILGKNLVRFCLDIARGCLYLTQMRHVHRDIAARNCLVSLPTSDHTHLVKIGDFGRAREIYRDDYYRKGGLMPIRWMAPESLEDGVYTHQTDVWSYGIVLWEIISFGKQPYPGMSHLDVYHYVCNLRKTLDVPLKCPHILYQLMTQCWSYEPINRPSFKECVDEIEELLLYKDELNGISFTEHIHQLESNSYTKKILNPATLSVTESNVPYLEVISSNNMITNI</sequence>
<keyword evidence="8 16" id="KW-0547">Nucleotide-binding</keyword>
<comment type="catalytic activity">
    <reaction evidence="15">
        <text>L-tyrosyl-[protein] + ATP = O-phospho-L-tyrosyl-[protein] + ADP + H(+)</text>
        <dbReference type="Rhea" id="RHEA:10596"/>
        <dbReference type="Rhea" id="RHEA-COMP:10136"/>
        <dbReference type="Rhea" id="RHEA-COMP:20101"/>
        <dbReference type="ChEBI" id="CHEBI:15378"/>
        <dbReference type="ChEBI" id="CHEBI:30616"/>
        <dbReference type="ChEBI" id="CHEBI:46858"/>
        <dbReference type="ChEBI" id="CHEBI:61978"/>
        <dbReference type="ChEBI" id="CHEBI:456216"/>
        <dbReference type="EC" id="2.7.10.1"/>
    </reaction>
</comment>
<evidence type="ECO:0000313" key="18">
    <source>
        <dbReference type="Proteomes" id="UP000675881"/>
    </source>
</evidence>
<keyword evidence="12" id="KW-0472">Membrane</keyword>
<dbReference type="GO" id="GO:0043235">
    <property type="term" value="C:receptor complex"/>
    <property type="evidence" value="ECO:0007669"/>
    <property type="project" value="TreeGrafter"/>
</dbReference>
<dbReference type="GO" id="GO:0048468">
    <property type="term" value="P:cell development"/>
    <property type="evidence" value="ECO:0007669"/>
    <property type="project" value="UniProtKB-ARBA"/>
</dbReference>
<feature type="binding site" evidence="16">
    <location>
        <position position="388"/>
    </location>
    <ligand>
        <name>ATP</name>
        <dbReference type="ChEBI" id="CHEBI:30616"/>
    </ligand>
</feature>
<evidence type="ECO:0000256" key="5">
    <source>
        <dbReference type="ARBA" id="ARBA00022692"/>
    </source>
</evidence>
<evidence type="ECO:0000256" key="10">
    <source>
        <dbReference type="ARBA" id="ARBA00022840"/>
    </source>
</evidence>
<dbReference type="InterPro" id="IPR020635">
    <property type="entry name" value="Tyr_kinase_cat_dom"/>
</dbReference>
<dbReference type="CDD" id="cd00063">
    <property type="entry name" value="FN3"/>
    <property type="match status" value="1"/>
</dbReference>
<dbReference type="InterPro" id="IPR000719">
    <property type="entry name" value="Prot_kinase_dom"/>
</dbReference>
<dbReference type="CDD" id="cd00192">
    <property type="entry name" value="PTKc"/>
    <property type="match status" value="1"/>
</dbReference>
<keyword evidence="9" id="KW-0418">Kinase</keyword>
<dbReference type="Pfam" id="PF07714">
    <property type="entry name" value="PK_Tyr_Ser-Thr"/>
    <property type="match status" value="1"/>
</dbReference>
<evidence type="ECO:0000256" key="11">
    <source>
        <dbReference type="ARBA" id="ARBA00022989"/>
    </source>
</evidence>
<dbReference type="EMBL" id="HG994591">
    <property type="protein sequence ID" value="CAF2815822.1"/>
    <property type="molecule type" value="Genomic_DNA"/>
</dbReference>
<dbReference type="GO" id="GO:0030182">
    <property type="term" value="P:neuron differentiation"/>
    <property type="evidence" value="ECO:0007669"/>
    <property type="project" value="UniProtKB-ARBA"/>
</dbReference>
<dbReference type="InterPro" id="IPR001245">
    <property type="entry name" value="Ser-Thr/Tyr_kinase_cat_dom"/>
</dbReference>
<dbReference type="PANTHER" id="PTHR24416">
    <property type="entry name" value="TYROSINE-PROTEIN KINASE RECEPTOR"/>
    <property type="match status" value="1"/>
</dbReference>
<protein>
    <recommendedName>
        <fullName evidence="3">receptor protein-tyrosine kinase</fullName>
        <ecNumber evidence="3">2.7.10.1</ecNumber>
    </recommendedName>
</protein>
<dbReference type="InterPro" id="IPR013783">
    <property type="entry name" value="Ig-like_fold"/>
</dbReference>
<keyword evidence="11" id="KW-1133">Transmembrane helix</keyword>
<evidence type="ECO:0000256" key="15">
    <source>
        <dbReference type="ARBA" id="ARBA00051243"/>
    </source>
</evidence>
<evidence type="ECO:0000256" key="1">
    <source>
        <dbReference type="ARBA" id="ARBA00004308"/>
    </source>
</evidence>
<name>A0A7R8CGE8_LEPSM</name>
<dbReference type="Proteomes" id="UP000675881">
    <property type="component" value="Chromosome 12"/>
</dbReference>
<dbReference type="PRINTS" id="PR00109">
    <property type="entry name" value="TYRKINASE"/>
</dbReference>
<dbReference type="Gene3D" id="2.60.40.10">
    <property type="entry name" value="Immunoglobulins"/>
    <property type="match status" value="1"/>
</dbReference>